<dbReference type="PRINTS" id="PR00320">
    <property type="entry name" value="GPROTEINBRPT"/>
</dbReference>
<dbReference type="InterPro" id="IPR001680">
    <property type="entry name" value="WD40_rpt"/>
</dbReference>
<keyword evidence="1 3" id="KW-0853">WD repeat</keyword>
<feature type="repeat" description="WD" evidence="3">
    <location>
        <begin position="782"/>
        <end position="823"/>
    </location>
</feature>
<evidence type="ECO:0000256" key="2">
    <source>
        <dbReference type="ARBA" id="ARBA00022737"/>
    </source>
</evidence>
<keyword evidence="2" id="KW-0677">Repeat</keyword>
<comment type="caution">
    <text evidence="6">The sequence shown here is derived from an EMBL/GenBank/DDBJ whole genome shotgun (WGS) entry which is preliminary data.</text>
</comment>
<dbReference type="PANTHER" id="PTHR22847">
    <property type="entry name" value="WD40 REPEAT PROTEIN"/>
    <property type="match status" value="1"/>
</dbReference>
<dbReference type="GO" id="GO:0005634">
    <property type="term" value="C:nucleus"/>
    <property type="evidence" value="ECO:0007669"/>
    <property type="project" value="TreeGrafter"/>
</dbReference>
<evidence type="ECO:0000256" key="4">
    <source>
        <dbReference type="SAM" id="MobiDB-lite"/>
    </source>
</evidence>
<protein>
    <submittedName>
        <fullName evidence="6">WD40 repeat-like protein</fullName>
    </submittedName>
</protein>
<dbReference type="InterPro" id="IPR036322">
    <property type="entry name" value="WD40_repeat_dom_sf"/>
</dbReference>
<feature type="repeat" description="WD" evidence="3">
    <location>
        <begin position="610"/>
        <end position="651"/>
    </location>
</feature>
<dbReference type="Gene3D" id="2.130.10.10">
    <property type="entry name" value="YVTN repeat-like/Quinoprotein amine dehydrogenase"/>
    <property type="match status" value="4"/>
</dbReference>
<feature type="domain" description="Nephrocystin 3-like N-terminal" evidence="5">
    <location>
        <begin position="82"/>
        <end position="230"/>
    </location>
</feature>
<dbReference type="SUPFAM" id="SSF50978">
    <property type="entry name" value="WD40 repeat-like"/>
    <property type="match status" value="1"/>
</dbReference>
<dbReference type="Proteomes" id="UP001218218">
    <property type="component" value="Unassembled WGS sequence"/>
</dbReference>
<feature type="repeat" description="WD" evidence="3">
    <location>
        <begin position="739"/>
        <end position="780"/>
    </location>
</feature>
<dbReference type="InterPro" id="IPR015943">
    <property type="entry name" value="WD40/YVTN_repeat-like_dom_sf"/>
</dbReference>
<dbReference type="InterPro" id="IPR027417">
    <property type="entry name" value="P-loop_NTPase"/>
</dbReference>
<dbReference type="EMBL" id="JARIHO010000001">
    <property type="protein sequence ID" value="KAJ7369171.1"/>
    <property type="molecule type" value="Genomic_DNA"/>
</dbReference>
<evidence type="ECO:0000313" key="6">
    <source>
        <dbReference type="EMBL" id="KAJ7369171.1"/>
    </source>
</evidence>
<dbReference type="GO" id="GO:1990234">
    <property type="term" value="C:transferase complex"/>
    <property type="evidence" value="ECO:0007669"/>
    <property type="project" value="UniProtKB-ARBA"/>
</dbReference>
<proteinExistence type="predicted"/>
<feature type="non-terminal residue" evidence="6">
    <location>
        <position position="1"/>
    </location>
</feature>
<feature type="region of interest" description="Disordered" evidence="4">
    <location>
        <begin position="1"/>
        <end position="23"/>
    </location>
</feature>
<organism evidence="6 7">
    <name type="scientific">Mycena albidolilacea</name>
    <dbReference type="NCBI Taxonomy" id="1033008"/>
    <lineage>
        <taxon>Eukaryota</taxon>
        <taxon>Fungi</taxon>
        <taxon>Dikarya</taxon>
        <taxon>Basidiomycota</taxon>
        <taxon>Agaricomycotina</taxon>
        <taxon>Agaricomycetes</taxon>
        <taxon>Agaricomycetidae</taxon>
        <taxon>Agaricales</taxon>
        <taxon>Marasmiineae</taxon>
        <taxon>Mycenaceae</taxon>
        <taxon>Mycena</taxon>
    </lineage>
</organism>
<feature type="repeat" description="WD" evidence="3">
    <location>
        <begin position="893"/>
        <end position="925"/>
    </location>
</feature>
<dbReference type="Pfam" id="PF00400">
    <property type="entry name" value="WD40"/>
    <property type="match status" value="8"/>
</dbReference>
<dbReference type="Pfam" id="PF24883">
    <property type="entry name" value="NPHP3_N"/>
    <property type="match status" value="1"/>
</dbReference>
<sequence length="925" mass="100362">MHGGSGGAGGSGGKQGGSGGHGEGPKLILKGRNILVNNDNAAKQKELLTLLTPMDIDASQHPLCLEGTQKNILDQIINRLTVSSEGCNIFWLHGVAGSGKSTIAASIAHHFLRLNALGVFIFFTRNQETSPRAVLHSIAFQLALLNEDFKVKLCDNLNHNPGVVNANINIQFQKLLKDPVSATQSCFSGSIVVILDALDECDTSGHQTLISLIIKEFPQLRPTICFFITSCRNEDIAAQLDNKDCITQLPFEFLGDQSQHRFQNIRERHRISDQDWPGDDTLQRLAKSSGSLFIWAATACNVVEDAFDFEGALGKLVLAGSEMGSNLYHLYSVALETSGKWGEKEFADVAQRILSAIVLAKDLLSDRALDHLPNLRMGTSARVLRHLGCVIYWSEGQPARILHASFADYLVAPEKPHHEPWFVEPAVGHQLLAMGCLHVLCTQLHFNIRALESSHYLNSEIEDLDRRIAHYISSELAYASKFWPKHLDEIKGKGLDNSLLSALNNCFPEYSFYWLEVMSFLKCIDIALADINIAKELTHGHISTFFGDAQEFIRNFGSVIGQSVPHIYLSAVPFLPKDSTLHKGCQGELQKMLEYQGQSSLGQIFLLTVMYKHTARVNSVAFSPDGTQILSGSDDNTICIWNAATGEAVGTPLEGHTDVVCSVAFSPDGTQIVSGSCDSTIRIWNATTGEAVDTPLEGHTLWVSSVAFSPDGTQIVSGSSDETIRIWNVATREAVGTPLEGHTDGVWSVAFSPDGTEIVSGSYDNTIRIWNVATGEAVGTPLEGHTDWLCSVAFSPDGTHIVSGSHDKTIYIWNAATGEAVGTPLEGHTDWVCSVAFSPDGTQIAVGTPLEGHTDWVCSVAFSPDGTQIVSGSDDKTIRIWNAATGEAVGTPLEGHTHWVCSVAFSPDGIHIVSGSGDKTIRIWN</sequence>
<dbReference type="SMART" id="SM00320">
    <property type="entry name" value="WD40"/>
    <property type="match status" value="7"/>
</dbReference>
<feature type="repeat" description="WD" evidence="3">
    <location>
        <begin position="653"/>
        <end position="694"/>
    </location>
</feature>
<dbReference type="PROSITE" id="PS50082">
    <property type="entry name" value="WD_REPEATS_2"/>
    <property type="match status" value="7"/>
</dbReference>
<dbReference type="PROSITE" id="PS50294">
    <property type="entry name" value="WD_REPEATS_REGION"/>
    <property type="match status" value="7"/>
</dbReference>
<feature type="repeat" description="WD" evidence="3">
    <location>
        <begin position="696"/>
        <end position="737"/>
    </location>
</feature>
<accession>A0AAD7AW69</accession>
<dbReference type="InterPro" id="IPR056884">
    <property type="entry name" value="NPHP3-like_N"/>
</dbReference>
<feature type="repeat" description="WD" evidence="3">
    <location>
        <begin position="850"/>
        <end position="891"/>
    </location>
</feature>
<evidence type="ECO:0000259" key="5">
    <source>
        <dbReference type="Pfam" id="PF24883"/>
    </source>
</evidence>
<dbReference type="PANTHER" id="PTHR22847:SF637">
    <property type="entry name" value="WD REPEAT DOMAIN 5B"/>
    <property type="match status" value="1"/>
</dbReference>
<dbReference type="PROSITE" id="PS00678">
    <property type="entry name" value="WD_REPEATS_1"/>
    <property type="match status" value="6"/>
</dbReference>
<dbReference type="Gene3D" id="3.40.50.300">
    <property type="entry name" value="P-loop containing nucleotide triphosphate hydrolases"/>
    <property type="match status" value="1"/>
</dbReference>
<feature type="compositionally biased region" description="Gly residues" evidence="4">
    <location>
        <begin position="1"/>
        <end position="22"/>
    </location>
</feature>
<dbReference type="InterPro" id="IPR020472">
    <property type="entry name" value="WD40_PAC1"/>
</dbReference>
<evidence type="ECO:0000256" key="1">
    <source>
        <dbReference type="ARBA" id="ARBA00022574"/>
    </source>
</evidence>
<dbReference type="AlphaFoldDB" id="A0AAD7AW69"/>
<evidence type="ECO:0000256" key="3">
    <source>
        <dbReference type="PROSITE-ProRule" id="PRU00221"/>
    </source>
</evidence>
<dbReference type="CDD" id="cd00200">
    <property type="entry name" value="WD40"/>
    <property type="match status" value="1"/>
</dbReference>
<reference evidence="6" key="1">
    <citation type="submission" date="2023-03" db="EMBL/GenBank/DDBJ databases">
        <title>Massive genome expansion in bonnet fungi (Mycena s.s.) driven by repeated elements and novel gene families across ecological guilds.</title>
        <authorList>
            <consortium name="Lawrence Berkeley National Laboratory"/>
            <person name="Harder C.B."/>
            <person name="Miyauchi S."/>
            <person name="Viragh M."/>
            <person name="Kuo A."/>
            <person name="Thoen E."/>
            <person name="Andreopoulos B."/>
            <person name="Lu D."/>
            <person name="Skrede I."/>
            <person name="Drula E."/>
            <person name="Henrissat B."/>
            <person name="Morin E."/>
            <person name="Kohler A."/>
            <person name="Barry K."/>
            <person name="LaButti K."/>
            <person name="Morin E."/>
            <person name="Salamov A."/>
            <person name="Lipzen A."/>
            <person name="Mereny Z."/>
            <person name="Hegedus B."/>
            <person name="Baldrian P."/>
            <person name="Stursova M."/>
            <person name="Weitz H."/>
            <person name="Taylor A."/>
            <person name="Grigoriev I.V."/>
            <person name="Nagy L.G."/>
            <person name="Martin F."/>
            <person name="Kauserud H."/>
        </authorList>
    </citation>
    <scope>NUCLEOTIDE SEQUENCE</scope>
    <source>
        <strain evidence="6">CBHHK002</strain>
    </source>
</reference>
<evidence type="ECO:0000313" key="7">
    <source>
        <dbReference type="Proteomes" id="UP001218218"/>
    </source>
</evidence>
<gene>
    <name evidence="6" type="ORF">DFH08DRAFT_728007</name>
</gene>
<name>A0AAD7AW69_9AGAR</name>
<dbReference type="SUPFAM" id="SSF52540">
    <property type="entry name" value="P-loop containing nucleoside triphosphate hydrolases"/>
    <property type="match status" value="1"/>
</dbReference>
<keyword evidence="7" id="KW-1185">Reference proteome</keyword>
<dbReference type="InterPro" id="IPR019775">
    <property type="entry name" value="WD40_repeat_CS"/>
</dbReference>